<dbReference type="HOGENOM" id="CLU_2171185_0_0_1"/>
<name>W9P765_FUSOX</name>
<organism evidence="1">
    <name type="scientific">Fusarium oxysporum f. sp. pisi HDV247</name>
    <dbReference type="NCBI Taxonomy" id="1080344"/>
    <lineage>
        <taxon>Eukaryota</taxon>
        <taxon>Fungi</taxon>
        <taxon>Dikarya</taxon>
        <taxon>Ascomycota</taxon>
        <taxon>Pezizomycotina</taxon>
        <taxon>Sordariomycetes</taxon>
        <taxon>Hypocreomycetidae</taxon>
        <taxon>Hypocreales</taxon>
        <taxon>Nectriaceae</taxon>
        <taxon>Fusarium</taxon>
        <taxon>Fusarium oxysporum species complex</taxon>
    </lineage>
</organism>
<reference evidence="1" key="2">
    <citation type="submission" date="2012-05" db="EMBL/GenBank/DDBJ databases">
        <title>Annotation of the Genome Sequence of Fusarium oxysporum HDV247.</title>
        <authorList>
            <consortium name="The Broad Institute Genomics Platform"/>
            <person name="Ma L.-J."/>
            <person name="Corby-Kistler H."/>
            <person name="Broz K."/>
            <person name="Gale L.R."/>
            <person name="Jonkers W."/>
            <person name="O'Donnell K."/>
            <person name="Ploetz R."/>
            <person name="Steinberg C."/>
            <person name="Schwartz D.C."/>
            <person name="VanEtten H."/>
            <person name="Zhou S."/>
            <person name="Young S.K."/>
            <person name="Zeng Q."/>
            <person name="Gargeya S."/>
            <person name="Fitzgerald M."/>
            <person name="Abouelleil A."/>
            <person name="Alvarado L."/>
            <person name="Chapman S.B."/>
            <person name="Gainer-Dewar J."/>
            <person name="Goldberg J."/>
            <person name="Griggs A."/>
            <person name="Gujja S."/>
            <person name="Hansen M."/>
            <person name="Howarth C."/>
            <person name="Imamovic A."/>
            <person name="Ireland A."/>
            <person name="Larimer J."/>
            <person name="McCowan C."/>
            <person name="Murphy C."/>
            <person name="Pearson M."/>
            <person name="Poon T.W."/>
            <person name="Priest M."/>
            <person name="Roberts A."/>
            <person name="Saif S."/>
            <person name="Shea T."/>
            <person name="Sykes S."/>
            <person name="Wortman J."/>
            <person name="Nusbaum C."/>
            <person name="Birren B."/>
        </authorList>
    </citation>
    <scope>NUCLEOTIDE SEQUENCE</scope>
    <source>
        <strain evidence="1">HDV247</strain>
    </source>
</reference>
<sequence length="114" mass="13156">MTRQWIRGSGMRSLIKEYFGRMMMSLRFEPCTVYFSRQPLVRSLRCWRLLLYSIAFSTFRILSSLFLKGVVQVQGVQWLEKSGGKVYSPGHACVSDQALEKPVCKNELATQVLQ</sequence>
<reference evidence="1" key="1">
    <citation type="submission" date="2011-10" db="EMBL/GenBank/DDBJ databases">
        <title>The Genome Sequence of Fusarium oxysporum HDV247.</title>
        <authorList>
            <consortium name="The Broad Institute Genome Sequencing Platform"/>
            <person name="Ma L.-J."/>
            <person name="Gale L.R."/>
            <person name="Schwartz D.C."/>
            <person name="Zhou S."/>
            <person name="Corby-Kistler H."/>
            <person name="Young S.K."/>
            <person name="Zeng Q."/>
            <person name="Gargeya S."/>
            <person name="Fitzgerald M."/>
            <person name="Haas B."/>
            <person name="Abouelleil A."/>
            <person name="Alvarado L."/>
            <person name="Arachchi H.M."/>
            <person name="Berlin A."/>
            <person name="Brown A."/>
            <person name="Chapman S.B."/>
            <person name="Chen Z."/>
            <person name="Dunbar C."/>
            <person name="Freedman E."/>
            <person name="Gearin G."/>
            <person name="Goldberg J."/>
            <person name="Griggs A."/>
            <person name="Gujja S."/>
            <person name="Heiman D."/>
            <person name="Howarth C."/>
            <person name="Larson L."/>
            <person name="Lui A."/>
            <person name="MacDonald P.J.P."/>
            <person name="Montmayeur A."/>
            <person name="Murphy C."/>
            <person name="Neiman D."/>
            <person name="Pearson M."/>
            <person name="Priest M."/>
            <person name="Roberts A."/>
            <person name="Saif S."/>
            <person name="Shea T."/>
            <person name="Shenoy N."/>
            <person name="Sisk P."/>
            <person name="Stolte C."/>
            <person name="Sykes S."/>
            <person name="Wortman J."/>
            <person name="Nusbaum C."/>
            <person name="Birren B."/>
        </authorList>
    </citation>
    <scope>NUCLEOTIDE SEQUENCE [LARGE SCALE GENOMIC DNA]</scope>
    <source>
        <strain evidence="1">HDV247</strain>
    </source>
</reference>
<dbReference type="Proteomes" id="UP000030751">
    <property type="component" value="Unassembled WGS sequence"/>
</dbReference>
<dbReference type="AlphaFoldDB" id="W9P765"/>
<evidence type="ECO:0000313" key="1">
    <source>
        <dbReference type="EMBL" id="EXA38032.1"/>
    </source>
</evidence>
<gene>
    <name evidence="1" type="ORF">FOVG_12048</name>
</gene>
<proteinExistence type="predicted"/>
<protein>
    <submittedName>
        <fullName evidence="1">Uncharacterized protein</fullName>
    </submittedName>
</protein>
<dbReference type="EMBL" id="JH650975">
    <property type="protein sequence ID" value="EXA38032.1"/>
    <property type="molecule type" value="Genomic_DNA"/>
</dbReference>
<accession>W9P765</accession>